<sequence length="493" mass="54412">MAAKSFNKFEQDLESLRATVATATALISQLQDPSAPTGHTQSELNALNLAHDAASLIRAHATKLSLLIINKPFTASAIATVLRELVSGPLPGLASAVELCDGRYTKAMSEELTYHAASVFTEVGILINAIPLDGNILSDDAKNGTGSTAGKGSLAMTGTVWQACDAVIELKKIGIAGLAVRKAEQYKATLKDALEELQEWAEEESDGEDGDVGSADEDDAQRAVDEMFGSQKHISADDPEKLRPRLDGSLKRLRLLILMYQAVVKRRLKTLPAFPLADLAIETGRSDGADKSTEESKEHGESKGASVVHRVDKAVELMKELPDIVDELANAFYELDKEEIDERMIQCFTAGAEAVESLKKNWEGKEDEFTLWAQKFQKALVWHEGDVKPGHPRRKSHDFQNWNLQHRTDAVRGNALAESLKGTTDEFFHDWYLTFSAFGYWRHRGQFNSTTRRDPRHSWTRLTIHTSLVTHPTAPVDANRFIRAAAGLFIPQL</sequence>
<dbReference type="InterPro" id="IPR049317">
    <property type="entry name" value="GCIP-like_N"/>
</dbReference>
<dbReference type="FunCoup" id="K1X908">
    <property type="interactions" value="65"/>
</dbReference>
<evidence type="ECO:0000256" key="1">
    <source>
        <dbReference type="SAM" id="MobiDB-lite"/>
    </source>
</evidence>
<dbReference type="Pfam" id="PF13324">
    <property type="entry name" value="GCIP_N"/>
    <property type="match status" value="1"/>
</dbReference>
<protein>
    <submittedName>
        <fullName evidence="3">Conserved fungal protein</fullName>
    </submittedName>
</protein>
<feature type="compositionally biased region" description="Basic and acidic residues" evidence="1">
    <location>
        <begin position="286"/>
        <end position="302"/>
    </location>
</feature>
<dbReference type="GO" id="GO:0005634">
    <property type="term" value="C:nucleus"/>
    <property type="evidence" value="ECO:0007669"/>
    <property type="project" value="TreeGrafter"/>
</dbReference>
<gene>
    <name evidence="3" type="ORF">MBM_04775</name>
</gene>
<dbReference type="PANTHER" id="PTHR15492">
    <property type="entry name" value="CYCLIN D1-BINDING PROTEIN 1"/>
    <property type="match status" value="1"/>
</dbReference>
<feature type="domain" description="Cyclin-D1-binding protein 1-like N-terminal" evidence="2">
    <location>
        <begin position="52"/>
        <end position="203"/>
    </location>
</feature>
<dbReference type="KEGG" id="mbe:MBM_04775"/>
<feature type="region of interest" description="Disordered" evidence="1">
    <location>
        <begin position="286"/>
        <end position="306"/>
    </location>
</feature>
<dbReference type="InParanoid" id="K1X908"/>
<dbReference type="Gene3D" id="1.20.1410.10">
    <property type="entry name" value="I/LWEQ domain"/>
    <property type="match status" value="1"/>
</dbReference>
<dbReference type="Proteomes" id="UP000006753">
    <property type="component" value="Unassembled WGS sequence"/>
</dbReference>
<dbReference type="OrthoDB" id="4088536at2759"/>
<dbReference type="GeneID" id="18760710"/>
<dbReference type="eggNOG" id="ENOG502QZAU">
    <property type="taxonomic scope" value="Eukaryota"/>
</dbReference>
<keyword evidence="4" id="KW-1185">Reference proteome</keyword>
<dbReference type="OMA" id="WSKTWLK"/>
<dbReference type="Gene3D" id="1.20.1420.10">
    <property type="entry name" value="Talin, central domain"/>
    <property type="match status" value="1"/>
</dbReference>
<dbReference type="PANTHER" id="PTHR15492:SF1">
    <property type="entry name" value="CYCLIN-D1-BINDING PROTEIN 1"/>
    <property type="match status" value="1"/>
</dbReference>
<evidence type="ECO:0000259" key="2">
    <source>
        <dbReference type="Pfam" id="PF13324"/>
    </source>
</evidence>
<accession>K1X908</accession>
<reference evidence="3 4" key="1">
    <citation type="journal article" date="2012" name="BMC Genomics">
        <title>Sequencing the genome of Marssonina brunnea reveals fungus-poplar co-evolution.</title>
        <authorList>
            <person name="Zhu S."/>
            <person name="Cao Y.-Z."/>
            <person name="Jiang C."/>
            <person name="Tan B.-Y."/>
            <person name="Wang Z."/>
            <person name="Feng S."/>
            <person name="Zhang L."/>
            <person name="Su X.-H."/>
            <person name="Brejova B."/>
            <person name="Vinar T."/>
            <person name="Xu M."/>
            <person name="Wang M.-X."/>
            <person name="Zhang S.-G."/>
            <person name="Huang M.-R."/>
            <person name="Wu R."/>
            <person name="Zhou Y."/>
        </authorList>
    </citation>
    <scope>NUCLEOTIDE SEQUENCE [LARGE SCALE GENOMIC DNA]</scope>
    <source>
        <strain evidence="3 4">MB_m1</strain>
    </source>
</reference>
<organism evidence="3 4">
    <name type="scientific">Marssonina brunnea f. sp. multigermtubi (strain MB_m1)</name>
    <name type="common">Marssonina leaf spot fungus</name>
    <dbReference type="NCBI Taxonomy" id="1072389"/>
    <lineage>
        <taxon>Eukaryota</taxon>
        <taxon>Fungi</taxon>
        <taxon>Dikarya</taxon>
        <taxon>Ascomycota</taxon>
        <taxon>Pezizomycotina</taxon>
        <taxon>Leotiomycetes</taxon>
        <taxon>Helotiales</taxon>
        <taxon>Drepanopezizaceae</taxon>
        <taxon>Drepanopeziza</taxon>
    </lineage>
</organism>
<dbReference type="STRING" id="1072389.K1X908"/>
<name>K1X908_MARBU</name>
<evidence type="ECO:0000313" key="4">
    <source>
        <dbReference type="Proteomes" id="UP000006753"/>
    </source>
</evidence>
<dbReference type="HOGENOM" id="CLU_040328_0_0_1"/>
<proteinExistence type="predicted"/>
<dbReference type="InterPro" id="IPR026907">
    <property type="entry name" value="GCIP-like"/>
</dbReference>
<dbReference type="EMBL" id="JH921437">
    <property type="protein sequence ID" value="EKD17198.1"/>
    <property type="molecule type" value="Genomic_DNA"/>
</dbReference>
<dbReference type="AlphaFoldDB" id="K1X908"/>
<evidence type="ECO:0000313" key="3">
    <source>
        <dbReference type="EMBL" id="EKD17198.1"/>
    </source>
</evidence>